<feature type="signal peptide" evidence="1">
    <location>
        <begin position="1"/>
        <end position="27"/>
    </location>
</feature>
<organism evidence="2 3">
    <name type="scientific">Jatropha curcas</name>
    <name type="common">Barbados nut</name>
    <dbReference type="NCBI Taxonomy" id="180498"/>
    <lineage>
        <taxon>Eukaryota</taxon>
        <taxon>Viridiplantae</taxon>
        <taxon>Streptophyta</taxon>
        <taxon>Embryophyta</taxon>
        <taxon>Tracheophyta</taxon>
        <taxon>Spermatophyta</taxon>
        <taxon>Magnoliopsida</taxon>
        <taxon>eudicotyledons</taxon>
        <taxon>Gunneridae</taxon>
        <taxon>Pentapetalae</taxon>
        <taxon>rosids</taxon>
        <taxon>fabids</taxon>
        <taxon>Malpighiales</taxon>
        <taxon>Euphorbiaceae</taxon>
        <taxon>Crotonoideae</taxon>
        <taxon>Jatropheae</taxon>
        <taxon>Jatropha</taxon>
    </lineage>
</organism>
<dbReference type="Proteomes" id="UP000027138">
    <property type="component" value="Unassembled WGS sequence"/>
</dbReference>
<feature type="chain" id="PRO_5001643273" description="Aminotransferase-like plant mobile domain-containing protein" evidence="1">
    <location>
        <begin position="28"/>
        <end position="127"/>
    </location>
</feature>
<evidence type="ECO:0000313" key="3">
    <source>
        <dbReference type="Proteomes" id="UP000027138"/>
    </source>
</evidence>
<sequence>MRHNSIGMCPSKLVWLLCTLVVRTTWAVACATVTVRAIGTGNSAETPMWPVNGSIGIQEVGFGCFIDTLPRVQGRTLPYSILALMEWWMDTAHTFHLLFDEMTITPVEFAAIISFRLEGDLWSSMPV</sequence>
<reference evidence="2 3" key="1">
    <citation type="journal article" date="2014" name="PLoS ONE">
        <title>Global Analysis of Gene Expression Profiles in Physic Nut (Jatropha curcas L.) Seedlings Exposed to Salt Stress.</title>
        <authorList>
            <person name="Zhang L."/>
            <person name="Zhang C."/>
            <person name="Wu P."/>
            <person name="Chen Y."/>
            <person name="Li M."/>
            <person name="Jiang H."/>
            <person name="Wu G."/>
        </authorList>
    </citation>
    <scope>NUCLEOTIDE SEQUENCE [LARGE SCALE GENOMIC DNA]</scope>
    <source>
        <strain evidence="3">cv. GZQX0401</strain>
        <tissue evidence="2">Young leaves</tissue>
    </source>
</reference>
<accession>A0A067JZ68</accession>
<gene>
    <name evidence="2" type="ORF">JCGZ_25298</name>
</gene>
<evidence type="ECO:0000256" key="1">
    <source>
        <dbReference type="SAM" id="SignalP"/>
    </source>
</evidence>
<evidence type="ECO:0000313" key="2">
    <source>
        <dbReference type="EMBL" id="KDP24844.1"/>
    </source>
</evidence>
<dbReference type="AlphaFoldDB" id="A0A067JZ68"/>
<keyword evidence="1" id="KW-0732">Signal</keyword>
<name>A0A067JZ68_JATCU</name>
<evidence type="ECO:0008006" key="4">
    <source>
        <dbReference type="Google" id="ProtNLM"/>
    </source>
</evidence>
<keyword evidence="3" id="KW-1185">Reference proteome</keyword>
<dbReference type="EMBL" id="KK915047">
    <property type="protein sequence ID" value="KDP24844.1"/>
    <property type="molecule type" value="Genomic_DNA"/>
</dbReference>
<proteinExistence type="predicted"/>
<protein>
    <recommendedName>
        <fullName evidence="4">Aminotransferase-like plant mobile domain-containing protein</fullName>
    </recommendedName>
</protein>